<dbReference type="AlphaFoldDB" id="A0A392QSK7"/>
<evidence type="ECO:0000313" key="2">
    <source>
        <dbReference type="Proteomes" id="UP000265520"/>
    </source>
</evidence>
<name>A0A392QSK7_9FABA</name>
<sequence>MEEDIAEIKKILESTIKKSDHELGSMEKDIADIKKILLEQINASKPQNKNDTNQ</sequence>
<keyword evidence="2" id="KW-1185">Reference proteome</keyword>
<evidence type="ECO:0000313" key="1">
    <source>
        <dbReference type="EMBL" id="MCI26852.1"/>
    </source>
</evidence>
<reference evidence="1 2" key="1">
    <citation type="journal article" date="2018" name="Front. Plant Sci.">
        <title>Red Clover (Trifolium pratense) and Zigzag Clover (T. medium) - A Picture of Genomic Similarities and Differences.</title>
        <authorList>
            <person name="Dluhosova J."/>
            <person name="Istvanek J."/>
            <person name="Nedelnik J."/>
            <person name="Repkova J."/>
        </authorList>
    </citation>
    <scope>NUCLEOTIDE SEQUENCE [LARGE SCALE GENOMIC DNA]</scope>
    <source>
        <strain evidence="2">cv. 10/8</strain>
        <tissue evidence="1">Leaf</tissue>
    </source>
</reference>
<proteinExistence type="predicted"/>
<dbReference type="Proteomes" id="UP000265520">
    <property type="component" value="Unassembled WGS sequence"/>
</dbReference>
<organism evidence="1 2">
    <name type="scientific">Trifolium medium</name>
    <dbReference type="NCBI Taxonomy" id="97028"/>
    <lineage>
        <taxon>Eukaryota</taxon>
        <taxon>Viridiplantae</taxon>
        <taxon>Streptophyta</taxon>
        <taxon>Embryophyta</taxon>
        <taxon>Tracheophyta</taxon>
        <taxon>Spermatophyta</taxon>
        <taxon>Magnoliopsida</taxon>
        <taxon>eudicotyledons</taxon>
        <taxon>Gunneridae</taxon>
        <taxon>Pentapetalae</taxon>
        <taxon>rosids</taxon>
        <taxon>fabids</taxon>
        <taxon>Fabales</taxon>
        <taxon>Fabaceae</taxon>
        <taxon>Papilionoideae</taxon>
        <taxon>50 kb inversion clade</taxon>
        <taxon>NPAAA clade</taxon>
        <taxon>Hologalegina</taxon>
        <taxon>IRL clade</taxon>
        <taxon>Trifolieae</taxon>
        <taxon>Trifolium</taxon>
    </lineage>
</organism>
<accession>A0A392QSK7</accession>
<comment type="caution">
    <text evidence="1">The sequence shown here is derived from an EMBL/GenBank/DDBJ whole genome shotgun (WGS) entry which is preliminary data.</text>
</comment>
<feature type="non-terminal residue" evidence="1">
    <location>
        <position position="54"/>
    </location>
</feature>
<protein>
    <submittedName>
        <fullName evidence="1">Uncharacterized protein</fullName>
    </submittedName>
</protein>
<dbReference type="EMBL" id="LXQA010155703">
    <property type="protein sequence ID" value="MCI26852.1"/>
    <property type="molecule type" value="Genomic_DNA"/>
</dbReference>